<dbReference type="GO" id="GO:0032259">
    <property type="term" value="P:methylation"/>
    <property type="evidence" value="ECO:0007669"/>
    <property type="project" value="UniProtKB-KW"/>
</dbReference>
<dbReference type="STRING" id="768679.TTX_1706"/>
<reference evidence="1 2" key="1">
    <citation type="journal article" date="2011" name="PLoS ONE">
        <title>The complete genome sequence of Thermoproteus tenax: a physiologically versatile member of the Crenarchaeota.</title>
        <authorList>
            <person name="Siebers B."/>
            <person name="Zaparty M."/>
            <person name="Raddatz G."/>
            <person name="Tjaden B."/>
            <person name="Albers S.V."/>
            <person name="Bell S.D."/>
            <person name="Blombach F."/>
            <person name="Kletzin A."/>
            <person name="Kyrpides N."/>
            <person name="Lanz C."/>
            <person name="Plagens A."/>
            <person name="Rampp M."/>
            <person name="Rosinus A."/>
            <person name="von Jan M."/>
            <person name="Makarova K.S."/>
            <person name="Klenk H.P."/>
            <person name="Schuster S.C."/>
            <person name="Hensel R."/>
        </authorList>
    </citation>
    <scope>NUCLEOTIDE SEQUENCE [LARGE SCALE GENOMIC DNA]</scope>
    <source>
        <strain evidence="2">ATCC 35583 / DSM 2078 / JCM 9277 / NBRC 100435 / Kra 1</strain>
    </source>
</reference>
<dbReference type="CDD" id="cd02440">
    <property type="entry name" value="AdoMet_MTases"/>
    <property type="match status" value="1"/>
</dbReference>
<dbReference type="GO" id="GO:0008168">
    <property type="term" value="F:methyltransferase activity"/>
    <property type="evidence" value="ECO:0007669"/>
    <property type="project" value="UniProtKB-KW"/>
</dbReference>
<dbReference type="HOGENOM" id="CLU_057700_0_0_2"/>
<gene>
    <name evidence="1" type="ordered locus">TTX_1706</name>
</gene>
<keyword evidence="2" id="KW-1185">Reference proteome</keyword>
<dbReference type="AlphaFoldDB" id="G4RL82"/>
<proteinExistence type="predicted"/>
<dbReference type="PATRIC" id="fig|768679.9.peg.1726"/>
<evidence type="ECO:0000313" key="1">
    <source>
        <dbReference type="EMBL" id="CCC82327.1"/>
    </source>
</evidence>
<sequence>MLLALSHDINAVFKKHHMEVSEIFQHRGLPVVSKWQIEDLRQMRGSVSFDLELTRTPIEYRGRRARFVFNGTIYEIDLDELPELDEESCDIYVYESGWRQLSIAGEHFYKLCVYRRGWAPTLMINGITMHSVLENPLDVTKRKVKYVRGRVFECCTGLGYTAIESLARGAKYVLTVEADPNVLLLASYNPYSRGLFGDRIDVELCDVMDFVKALRGASFDYIIHDPPRLSHSTQALYSEQLYTEYKRIVRRGGGLFHYTGSTGSKYRGISVWKGVAERLRYSGFVVERVERGFGVYARSK</sequence>
<dbReference type="SUPFAM" id="SSF53335">
    <property type="entry name" value="S-adenosyl-L-methionine-dependent methyltransferases"/>
    <property type="match status" value="1"/>
</dbReference>
<keyword evidence="1" id="KW-0808">Transferase</keyword>
<accession>G4RL82</accession>
<keyword evidence="1" id="KW-0489">Methyltransferase</keyword>
<dbReference type="PaxDb" id="768679-TTX_1706"/>
<organism evidence="1 2">
    <name type="scientific">Thermoproteus tenax (strain ATCC 35583 / DSM 2078 / JCM 9277 / NBRC 100435 / Kra 1)</name>
    <dbReference type="NCBI Taxonomy" id="768679"/>
    <lineage>
        <taxon>Archaea</taxon>
        <taxon>Thermoproteota</taxon>
        <taxon>Thermoprotei</taxon>
        <taxon>Thermoproteales</taxon>
        <taxon>Thermoproteaceae</taxon>
        <taxon>Thermoproteus</taxon>
    </lineage>
</organism>
<evidence type="ECO:0000313" key="2">
    <source>
        <dbReference type="Proteomes" id="UP000002654"/>
    </source>
</evidence>
<dbReference type="EMBL" id="FN869859">
    <property type="protein sequence ID" value="CCC82327.1"/>
    <property type="molecule type" value="Genomic_DNA"/>
</dbReference>
<protein>
    <submittedName>
        <fullName evidence="1">Predicted methyltransferase</fullName>
    </submittedName>
</protein>
<dbReference type="KEGG" id="ttn:TTX_1706"/>
<name>G4RL82_THETK</name>
<dbReference type="eggNOG" id="arCOG00054">
    <property type="taxonomic scope" value="Archaea"/>
</dbReference>
<dbReference type="Pfam" id="PF03602">
    <property type="entry name" value="Cons_hypoth95"/>
    <property type="match status" value="1"/>
</dbReference>
<dbReference type="Proteomes" id="UP000002654">
    <property type="component" value="Chromosome"/>
</dbReference>
<dbReference type="Gene3D" id="3.40.50.150">
    <property type="entry name" value="Vaccinia Virus protein VP39"/>
    <property type="match status" value="1"/>
</dbReference>
<dbReference type="InterPro" id="IPR029063">
    <property type="entry name" value="SAM-dependent_MTases_sf"/>
</dbReference>